<dbReference type="SUPFAM" id="SSF109854">
    <property type="entry name" value="DinB/YfiT-like putative metalloenzymes"/>
    <property type="match status" value="1"/>
</dbReference>
<comment type="caution">
    <text evidence="1">The sequence shown here is derived from an EMBL/GenBank/DDBJ whole genome shotgun (WGS) entry which is preliminary data.</text>
</comment>
<dbReference type="InterPro" id="IPR034660">
    <property type="entry name" value="DinB/YfiT-like"/>
</dbReference>
<dbReference type="Proteomes" id="UP001239462">
    <property type="component" value="Unassembled WGS sequence"/>
</dbReference>
<name>A0ABT7PCE0_9BACT</name>
<evidence type="ECO:0000313" key="2">
    <source>
        <dbReference type="Proteomes" id="UP001239462"/>
    </source>
</evidence>
<dbReference type="RefSeq" id="WP_289161901.1">
    <property type="nucleotide sequence ID" value="NZ_CP141221.1"/>
</dbReference>
<organism evidence="1 2">
    <name type="scientific">Roseiconus lacunae</name>
    <dbReference type="NCBI Taxonomy" id="2605694"/>
    <lineage>
        <taxon>Bacteria</taxon>
        <taxon>Pseudomonadati</taxon>
        <taxon>Planctomycetota</taxon>
        <taxon>Planctomycetia</taxon>
        <taxon>Pirellulales</taxon>
        <taxon>Pirellulaceae</taxon>
        <taxon>Roseiconus</taxon>
    </lineage>
</organism>
<reference evidence="1 2" key="1">
    <citation type="submission" date="2023-06" db="EMBL/GenBank/DDBJ databases">
        <title>Roseiconus lacunae JC819 isolated from Gulf of Mannar region, Tamil Nadu.</title>
        <authorList>
            <person name="Pk S."/>
            <person name="Ch S."/>
            <person name="Ch V.R."/>
        </authorList>
    </citation>
    <scope>NUCLEOTIDE SEQUENCE [LARGE SCALE GENOMIC DNA]</scope>
    <source>
        <strain evidence="1 2">JC819</strain>
    </source>
</reference>
<accession>A0ABT7PCE0</accession>
<gene>
    <name evidence="1" type="ORF">QTN89_01835</name>
</gene>
<keyword evidence="2" id="KW-1185">Reference proteome</keyword>
<proteinExistence type="predicted"/>
<protein>
    <submittedName>
        <fullName evidence="1">DinB family protein</fullName>
    </submittedName>
</protein>
<dbReference type="EMBL" id="JASZZN010000001">
    <property type="protein sequence ID" value="MDM4014152.1"/>
    <property type="molecule type" value="Genomic_DNA"/>
</dbReference>
<sequence length="177" mass="19116">MSQSGNLIGEMIAASAKLAMGYADRLLTGVGPDDFARFAAVGDTTVQANHPCFILGHLSLYPCRVVSQLGGDAASIEPTDAFVTCFNKDAACRDDVDGTIYPNMDAVVDAFRRSHQLAIETVRLATDDQFDAPNPNEAMREKFPTIAAMHGFYLGGHLMIHMGQFSTWRRIKGMGAA</sequence>
<evidence type="ECO:0000313" key="1">
    <source>
        <dbReference type="EMBL" id="MDM4014152.1"/>
    </source>
</evidence>
<dbReference type="Gene3D" id="1.20.120.450">
    <property type="entry name" value="dinb family like domain"/>
    <property type="match status" value="1"/>
</dbReference>